<evidence type="ECO:0000313" key="2">
    <source>
        <dbReference type="EMBL" id="PGH07052.1"/>
    </source>
</evidence>
<dbReference type="OrthoDB" id="3940621at2759"/>
<accession>A0A2B7XE93</accession>
<gene>
    <name evidence="2" type="ORF">AJ80_08065</name>
</gene>
<dbReference type="Proteomes" id="UP000224634">
    <property type="component" value="Unassembled WGS sequence"/>
</dbReference>
<organism evidence="2 3">
    <name type="scientific">Polytolypa hystricis (strain UAMH7299)</name>
    <dbReference type="NCBI Taxonomy" id="1447883"/>
    <lineage>
        <taxon>Eukaryota</taxon>
        <taxon>Fungi</taxon>
        <taxon>Dikarya</taxon>
        <taxon>Ascomycota</taxon>
        <taxon>Pezizomycotina</taxon>
        <taxon>Eurotiomycetes</taxon>
        <taxon>Eurotiomycetidae</taxon>
        <taxon>Onygenales</taxon>
        <taxon>Onygenales incertae sedis</taxon>
        <taxon>Polytolypa</taxon>
    </lineage>
</organism>
<dbReference type="InterPro" id="IPR045518">
    <property type="entry name" value="2EXR"/>
</dbReference>
<comment type="caution">
    <text evidence="2">The sequence shown here is derived from an EMBL/GenBank/DDBJ whole genome shotgun (WGS) entry which is preliminary data.</text>
</comment>
<feature type="domain" description="2EXR" evidence="1">
    <location>
        <begin position="9"/>
        <end position="58"/>
    </location>
</feature>
<name>A0A2B7XE93_POLH7</name>
<evidence type="ECO:0000313" key="3">
    <source>
        <dbReference type="Proteomes" id="UP000224634"/>
    </source>
</evidence>
<reference evidence="2 3" key="1">
    <citation type="submission" date="2017-10" db="EMBL/GenBank/DDBJ databases">
        <title>Comparative genomics in systemic dimorphic fungi from Ajellomycetaceae.</title>
        <authorList>
            <person name="Munoz J.F."/>
            <person name="Mcewen J.G."/>
            <person name="Clay O.K."/>
            <person name="Cuomo C.A."/>
        </authorList>
    </citation>
    <scope>NUCLEOTIDE SEQUENCE [LARGE SCALE GENOMIC DNA]</scope>
    <source>
        <strain evidence="2 3">UAMH7299</strain>
    </source>
</reference>
<keyword evidence="3" id="KW-1185">Reference proteome</keyword>
<dbReference type="STRING" id="1447883.A0A2B7XE93"/>
<dbReference type="Pfam" id="PF20150">
    <property type="entry name" value="2EXR"/>
    <property type="match status" value="1"/>
</dbReference>
<proteinExistence type="predicted"/>
<dbReference type="EMBL" id="PDNA01000173">
    <property type="protein sequence ID" value="PGH07052.1"/>
    <property type="molecule type" value="Genomic_DNA"/>
</dbReference>
<sequence>MNQTCGYGLFSKLPYELREQIWLEFLPVGRTTSSTSTTRKSAEADLRVLRVSRDLYAEISNVLYAKTCLHFNLSPSFPESPDLWCTVSFKRCHNRGGTKKDNDGNRRVTADARHTGAVWRLESNALQIDARFNSFPFSKIATIEVSLSAPDPKAPTLFLAVA</sequence>
<evidence type="ECO:0000259" key="1">
    <source>
        <dbReference type="Pfam" id="PF20150"/>
    </source>
</evidence>
<dbReference type="AlphaFoldDB" id="A0A2B7XE93"/>
<protein>
    <recommendedName>
        <fullName evidence="1">2EXR domain-containing protein</fullName>
    </recommendedName>
</protein>